<dbReference type="CDD" id="cd06986">
    <property type="entry name" value="cupin_MmsR-like_N"/>
    <property type="match status" value="1"/>
</dbReference>
<reference evidence="5" key="1">
    <citation type="submission" date="2011-09" db="EMBL/GenBank/DDBJ databases">
        <title>The permanent draft genome of Mucilaginibacter paludis DSM 18603.</title>
        <authorList>
            <consortium name="US DOE Joint Genome Institute (JGI-PGF)"/>
            <person name="Lucas S."/>
            <person name="Han J."/>
            <person name="Lapidus A."/>
            <person name="Bruce D."/>
            <person name="Goodwin L."/>
            <person name="Pitluck S."/>
            <person name="Peters L."/>
            <person name="Kyrpides N."/>
            <person name="Mavromatis K."/>
            <person name="Ivanova N."/>
            <person name="Mikhailova N."/>
            <person name="Held B."/>
            <person name="Detter J.C."/>
            <person name="Tapia R."/>
            <person name="Han C."/>
            <person name="Land M."/>
            <person name="Hauser L."/>
            <person name="Markowitz V."/>
            <person name="Cheng J.-F."/>
            <person name="Hugenholtz P."/>
            <person name="Woyke T."/>
            <person name="Wu D."/>
            <person name="Tindall B."/>
            <person name="Brambilla E."/>
            <person name="Klenk H.-P."/>
            <person name="Eisen J.A."/>
        </authorList>
    </citation>
    <scope>NUCLEOTIDE SEQUENCE [LARGE SCALE GENOMIC DNA]</scope>
    <source>
        <strain evidence="5">DSM 18603</strain>
    </source>
</reference>
<keyword evidence="1" id="KW-0805">Transcription regulation</keyword>
<feature type="domain" description="HTH araC/xylS-type" evidence="4">
    <location>
        <begin position="223"/>
        <end position="322"/>
    </location>
</feature>
<dbReference type="AlphaFoldDB" id="H1Y950"/>
<dbReference type="Proteomes" id="UP000002774">
    <property type="component" value="Chromosome"/>
</dbReference>
<dbReference type="Pfam" id="PF12833">
    <property type="entry name" value="HTH_18"/>
    <property type="match status" value="1"/>
</dbReference>
<dbReference type="EMBL" id="CM001403">
    <property type="protein sequence ID" value="EHQ29088.1"/>
    <property type="molecule type" value="Genomic_DNA"/>
</dbReference>
<dbReference type="STRING" id="714943.Mucpa_5009"/>
<dbReference type="PRINTS" id="PR00032">
    <property type="entry name" value="HTHARAC"/>
</dbReference>
<evidence type="ECO:0000256" key="1">
    <source>
        <dbReference type="ARBA" id="ARBA00023015"/>
    </source>
</evidence>
<gene>
    <name evidence="5" type="ORF">Mucpa_5009</name>
</gene>
<dbReference type="RefSeq" id="WP_008510123.1">
    <property type="nucleotide sequence ID" value="NZ_CM001403.1"/>
</dbReference>
<dbReference type="eggNOG" id="COG2207">
    <property type="taxonomic scope" value="Bacteria"/>
</dbReference>
<dbReference type="GO" id="GO:0003700">
    <property type="term" value="F:DNA-binding transcription factor activity"/>
    <property type="evidence" value="ECO:0007669"/>
    <property type="project" value="InterPro"/>
</dbReference>
<evidence type="ECO:0000313" key="6">
    <source>
        <dbReference type="Proteomes" id="UP000002774"/>
    </source>
</evidence>
<name>H1Y950_9SPHI</name>
<dbReference type="PANTHER" id="PTHR43280:SF30">
    <property type="entry name" value="MMSAB OPERON REGULATORY PROTEIN"/>
    <property type="match status" value="1"/>
</dbReference>
<dbReference type="Gene3D" id="1.10.10.60">
    <property type="entry name" value="Homeodomain-like"/>
    <property type="match status" value="2"/>
</dbReference>
<dbReference type="Pfam" id="PF02311">
    <property type="entry name" value="AraC_binding"/>
    <property type="match status" value="1"/>
</dbReference>
<dbReference type="PANTHER" id="PTHR43280">
    <property type="entry name" value="ARAC-FAMILY TRANSCRIPTIONAL REGULATOR"/>
    <property type="match status" value="1"/>
</dbReference>
<dbReference type="InterPro" id="IPR018060">
    <property type="entry name" value="HTH_AraC"/>
</dbReference>
<dbReference type="InterPro" id="IPR037923">
    <property type="entry name" value="HTH-like"/>
</dbReference>
<organism evidence="5 6">
    <name type="scientific">Mucilaginibacter paludis DSM 18603</name>
    <dbReference type="NCBI Taxonomy" id="714943"/>
    <lineage>
        <taxon>Bacteria</taxon>
        <taxon>Pseudomonadati</taxon>
        <taxon>Bacteroidota</taxon>
        <taxon>Sphingobacteriia</taxon>
        <taxon>Sphingobacteriales</taxon>
        <taxon>Sphingobacteriaceae</taxon>
        <taxon>Mucilaginibacter</taxon>
    </lineage>
</organism>
<dbReference type="SUPFAM" id="SSF46689">
    <property type="entry name" value="Homeodomain-like"/>
    <property type="match status" value="2"/>
</dbReference>
<dbReference type="InterPro" id="IPR020449">
    <property type="entry name" value="Tscrpt_reg_AraC-type_HTH"/>
</dbReference>
<dbReference type="InterPro" id="IPR009057">
    <property type="entry name" value="Homeodomain-like_sf"/>
</dbReference>
<keyword evidence="6" id="KW-1185">Reference proteome</keyword>
<dbReference type="SMART" id="SM00342">
    <property type="entry name" value="HTH_ARAC"/>
    <property type="match status" value="1"/>
</dbReference>
<protein>
    <submittedName>
        <fullName evidence="5">Transcriptional regulator, AraC family</fullName>
    </submittedName>
</protein>
<accession>H1Y950</accession>
<keyword evidence="3" id="KW-0804">Transcription</keyword>
<keyword evidence="2" id="KW-0238">DNA-binding</keyword>
<dbReference type="InterPro" id="IPR003313">
    <property type="entry name" value="AraC-bd"/>
</dbReference>
<dbReference type="HOGENOM" id="CLU_000445_88_6_10"/>
<evidence type="ECO:0000256" key="3">
    <source>
        <dbReference type="ARBA" id="ARBA00023163"/>
    </source>
</evidence>
<evidence type="ECO:0000256" key="2">
    <source>
        <dbReference type="ARBA" id="ARBA00023125"/>
    </source>
</evidence>
<proteinExistence type="predicted"/>
<sequence>MEHPRNMMDYLMLFLVSSKSISTFEFMQDPIKKRDGFTGEKLISIPKKVLKKEIENNPLLNALYITYIGYFPKAHAHFRERKKGCEDNILIYCMDGKGWYSTASGQYEVKANQFIILPATQNAMRYGADQDDPWTIFWVHFSGNKLKTLNQFFSIENFLVPNFIKFDTKRIQLWEEMYNSLEMGYTLNNMTYANFSLYYFIASFIFPEKRMELLKNSEETVIDKTIAFMKDNTHLKLTVEEMATKFAFYSTSYFSQLFRQKTGMSPMDYFIHLKIQHACRLLDLTDIRIKEVADKIGYTDPYYFSRIFHNIMGLSPNQYRNTKKG</sequence>
<dbReference type="GO" id="GO:0043565">
    <property type="term" value="F:sequence-specific DNA binding"/>
    <property type="evidence" value="ECO:0007669"/>
    <property type="project" value="InterPro"/>
</dbReference>
<dbReference type="SUPFAM" id="SSF51215">
    <property type="entry name" value="Regulatory protein AraC"/>
    <property type="match status" value="1"/>
</dbReference>
<evidence type="ECO:0000313" key="5">
    <source>
        <dbReference type="EMBL" id="EHQ29088.1"/>
    </source>
</evidence>
<dbReference type="PROSITE" id="PS01124">
    <property type="entry name" value="HTH_ARAC_FAMILY_2"/>
    <property type="match status" value="1"/>
</dbReference>
<evidence type="ECO:0000259" key="4">
    <source>
        <dbReference type="PROSITE" id="PS01124"/>
    </source>
</evidence>
<dbReference type="Gene3D" id="2.60.120.280">
    <property type="entry name" value="Regulatory protein AraC"/>
    <property type="match status" value="1"/>
</dbReference>